<protein>
    <submittedName>
        <fullName evidence="3">Acetyl-CoA acetyltransferase</fullName>
    </submittedName>
</protein>
<keyword evidence="3" id="KW-0808">Transferase</keyword>
<proteinExistence type="predicted"/>
<dbReference type="EMBL" id="CAADRM010000127">
    <property type="protein sequence ID" value="VFU17101.1"/>
    <property type="molecule type" value="Genomic_DNA"/>
</dbReference>
<reference evidence="3" key="1">
    <citation type="submission" date="2019-03" db="EMBL/GenBank/DDBJ databases">
        <authorList>
            <person name="Hao L."/>
        </authorList>
    </citation>
    <scope>NUCLEOTIDE SEQUENCE</scope>
</reference>
<evidence type="ECO:0000259" key="1">
    <source>
        <dbReference type="Pfam" id="PF00108"/>
    </source>
</evidence>
<dbReference type="GO" id="GO:0016747">
    <property type="term" value="F:acyltransferase activity, transferring groups other than amino-acyl groups"/>
    <property type="evidence" value="ECO:0007669"/>
    <property type="project" value="InterPro"/>
</dbReference>
<dbReference type="InterPro" id="IPR016039">
    <property type="entry name" value="Thiolase-like"/>
</dbReference>
<dbReference type="SUPFAM" id="SSF53901">
    <property type="entry name" value="Thiolase-like"/>
    <property type="match status" value="2"/>
</dbReference>
<sequence length="401" mass="42866">MASGIKDKVAIIGMGCTRFGERWNDGPEELMVEAFQECIQDAGIDKKEIQAAWLGTCFDEVMVGKSALSASMALRLPNISVTRVENFCASGTEAFRGAVYAVASGACDIALAIGVEKLKDIGYGGLPEFSTAIGTTNALWFPNLTAPGGFAMLASGYAAKYGLDIMDVKRAMAHVSVKSHANGARNAKAHLQKPVTEDQVMNSPMIAFPLGLFDCCGVSDGSACAIVTTPEIAKSLGKKDIISVKALQLALSNGTEIGYKWDGAHFTTTTKASKAAYEEAGIKNPREEISMMEVHDCFSITELVTMEDLHISERGKAPKDIMDGFYDLNGKVPCQPDGGLKCFGHPIGASGLRMLYEMYNQLLGRAGDRQIKDPKYGLTHNLGGFPMMNVCSIAIIGRYGA</sequence>
<dbReference type="InterPro" id="IPR020616">
    <property type="entry name" value="Thiolase_N"/>
</dbReference>
<dbReference type="PANTHER" id="PTHR42870:SF1">
    <property type="entry name" value="NON-SPECIFIC LIPID-TRANSFER PROTEIN-LIKE 2"/>
    <property type="match status" value="1"/>
</dbReference>
<dbReference type="CDD" id="cd00829">
    <property type="entry name" value="SCP-x_thiolase"/>
    <property type="match status" value="1"/>
</dbReference>
<organism evidence="3">
    <name type="scientific">anaerobic digester metagenome</name>
    <dbReference type="NCBI Taxonomy" id="1263854"/>
    <lineage>
        <taxon>unclassified sequences</taxon>
        <taxon>metagenomes</taxon>
        <taxon>ecological metagenomes</taxon>
    </lineage>
</organism>
<accession>A0A485M4G9</accession>
<feature type="domain" description="Thiolase N-terminal" evidence="1">
    <location>
        <begin position="9"/>
        <end position="229"/>
    </location>
</feature>
<dbReference type="InterPro" id="IPR055140">
    <property type="entry name" value="Thiolase_C_2"/>
</dbReference>
<dbReference type="PIRSF" id="PIRSF000429">
    <property type="entry name" value="Ac-CoA_Ac_transf"/>
    <property type="match status" value="1"/>
</dbReference>
<dbReference type="PANTHER" id="PTHR42870">
    <property type="entry name" value="ACETYL-COA C-ACETYLTRANSFERASE"/>
    <property type="match status" value="1"/>
</dbReference>
<evidence type="ECO:0000313" key="3">
    <source>
        <dbReference type="EMBL" id="VFU17101.1"/>
    </source>
</evidence>
<dbReference type="Gene3D" id="3.40.47.10">
    <property type="match status" value="1"/>
</dbReference>
<name>A0A485M4G9_9ZZZZ</name>
<dbReference type="NCBIfam" id="NF004810">
    <property type="entry name" value="PRK06157.1"/>
    <property type="match status" value="1"/>
</dbReference>
<evidence type="ECO:0000259" key="2">
    <source>
        <dbReference type="Pfam" id="PF22691"/>
    </source>
</evidence>
<feature type="domain" description="Thiolase C-terminal" evidence="2">
    <location>
        <begin position="264"/>
        <end position="393"/>
    </location>
</feature>
<dbReference type="InterPro" id="IPR002155">
    <property type="entry name" value="Thiolase"/>
</dbReference>
<dbReference type="Pfam" id="PF00108">
    <property type="entry name" value="Thiolase_N"/>
    <property type="match status" value="1"/>
</dbReference>
<dbReference type="AlphaFoldDB" id="A0A485M4G9"/>
<gene>
    <name evidence="3" type="ORF">SCFA_610017</name>
</gene>
<dbReference type="Pfam" id="PF22691">
    <property type="entry name" value="Thiolase_C_1"/>
    <property type="match status" value="1"/>
</dbReference>